<proteinExistence type="predicted"/>
<name>A0A7R9J2I8_TIMCA</name>
<sequence>MDVPLTDAAMAELQSEQDDTSQGKAGVKMASYLEKRGKLSCVDPEMPWPSLIPGLNRSLLARRAGNKDFRPTKDSPRNSPRIHKISRAGESYTLVILSLRHLAANRSFGTFLDDALKSQFYQISLVRVKIRNEEGNFSSLVALANRYEILGPDIAPTNASDNTNIINAVHPYQQKNKKFKKKFQSSQRSKPQLSSGPNHQPSQSALCAGCGSKIPLGIKVVSVKLKRTYIQCLSKPTTACDLYVVNSNRAPAHSSAQLEVNGVPLTMEVDTAASASFFGEPVYLAHFKHLPLAQSATLPLVVVWASFPSLLGISWISHIHLDWNAIFSINYFRRSKQISTSLLRLRDPKAVPVELSWEMVKQAMPALVPTPTSDGPTPGHLIQPHPVADRSLPASPAPEPSTDSTPEALRQAPSVMAPAHTPVRPAALSPSVSAPLSSLVKLITRGCPSNN</sequence>
<accession>A0A7R9J2I8</accession>
<organism evidence="2">
    <name type="scientific">Timema californicum</name>
    <name type="common">California timema</name>
    <name type="synonym">Walking stick</name>
    <dbReference type="NCBI Taxonomy" id="61474"/>
    <lineage>
        <taxon>Eukaryota</taxon>
        <taxon>Metazoa</taxon>
        <taxon>Ecdysozoa</taxon>
        <taxon>Arthropoda</taxon>
        <taxon>Hexapoda</taxon>
        <taxon>Insecta</taxon>
        <taxon>Pterygota</taxon>
        <taxon>Neoptera</taxon>
        <taxon>Polyneoptera</taxon>
        <taxon>Phasmatodea</taxon>
        <taxon>Timematodea</taxon>
        <taxon>Timematoidea</taxon>
        <taxon>Timematidae</taxon>
        <taxon>Timema</taxon>
    </lineage>
</organism>
<evidence type="ECO:0000256" key="1">
    <source>
        <dbReference type="SAM" id="MobiDB-lite"/>
    </source>
</evidence>
<gene>
    <name evidence="2" type="ORF">TCMB3V08_LOCUS3697</name>
</gene>
<evidence type="ECO:0000313" key="2">
    <source>
        <dbReference type="EMBL" id="CAD7571011.1"/>
    </source>
</evidence>
<feature type="region of interest" description="Disordered" evidence="1">
    <location>
        <begin position="367"/>
        <end position="408"/>
    </location>
</feature>
<dbReference type="EMBL" id="OE180302">
    <property type="protein sequence ID" value="CAD7571011.1"/>
    <property type="molecule type" value="Genomic_DNA"/>
</dbReference>
<feature type="region of interest" description="Disordered" evidence="1">
    <location>
        <begin position="177"/>
        <end position="200"/>
    </location>
</feature>
<protein>
    <submittedName>
        <fullName evidence="2">(California timema) hypothetical protein</fullName>
    </submittedName>
</protein>
<dbReference type="AlphaFoldDB" id="A0A7R9J2I8"/>
<reference evidence="2" key="1">
    <citation type="submission" date="2020-11" db="EMBL/GenBank/DDBJ databases">
        <authorList>
            <person name="Tran Van P."/>
        </authorList>
    </citation>
    <scope>NUCLEOTIDE SEQUENCE</scope>
</reference>